<name>A0A080M507_9PROT</name>
<evidence type="ECO:0000313" key="4">
    <source>
        <dbReference type="Proteomes" id="UP000021315"/>
    </source>
</evidence>
<evidence type="ECO:0000313" key="3">
    <source>
        <dbReference type="EMBL" id="QLH48492.1"/>
    </source>
</evidence>
<gene>
    <name evidence="2" type="ORF">AW06_002570</name>
    <name evidence="3" type="ORF">HWD57_00805</name>
</gene>
<organism evidence="2 4">
    <name type="scientific">Candidatus Accumulibacter cognatus</name>
    <dbReference type="NCBI Taxonomy" id="2954383"/>
    <lineage>
        <taxon>Bacteria</taxon>
        <taxon>Pseudomonadati</taxon>
        <taxon>Pseudomonadota</taxon>
        <taxon>Betaproteobacteria</taxon>
        <taxon>Candidatus Accumulibacter</taxon>
    </lineage>
</organism>
<keyword evidence="1" id="KW-0472">Membrane</keyword>
<accession>A0A7D5N8A8</accession>
<protein>
    <submittedName>
        <fullName evidence="2">Uncharacterized protein</fullName>
    </submittedName>
</protein>
<dbReference type="Proteomes" id="UP000509684">
    <property type="component" value="Chromosome"/>
</dbReference>
<proteinExistence type="predicted"/>
<dbReference type="RefSeq" id="WP_273702790.1">
    <property type="nucleotide sequence ID" value="NZ_JDST02000057.1"/>
</dbReference>
<dbReference type="KEGG" id="acog:HWD57_00805"/>
<sequence length="47" mass="5416">MNAGWIIFGLCIVFVLGAALPLIHDRRANKDAPLPRKETLRDWRNEK</sequence>
<dbReference type="STRING" id="1453999.AW06_002570"/>
<reference evidence="3" key="3">
    <citation type="submission" date="2020-06" db="EMBL/GenBank/DDBJ databases">
        <authorList>
            <person name="Arumugam K."/>
            <person name="Besarab I."/>
            <person name="Haryono M."/>
            <person name="Bagci C."/>
            <person name="Beier S."/>
            <person name="Buchfink B."/>
            <person name="Gorska A."/>
            <person name="Qiu G."/>
            <person name="Huson D.H."/>
            <person name="Williams R.B."/>
        </authorList>
    </citation>
    <scope>NUCLEOTIDE SEQUENCE</scope>
    <source>
        <strain evidence="3">SSA1</strain>
    </source>
</reference>
<keyword evidence="1" id="KW-0812">Transmembrane</keyword>
<accession>A0A080M507</accession>
<keyword evidence="4" id="KW-1185">Reference proteome</keyword>
<reference evidence="3 5" key="2">
    <citation type="journal article" date="2019" name="Microbiome">
        <title>Annotated bacterial chromosomes from frame-shift-corrected long-read metagenomic data.</title>
        <authorList>
            <person name="Arumugam K."/>
            <person name="Bagci C."/>
            <person name="Bessarab I."/>
            <person name="Beier S."/>
            <person name="Buchfink B."/>
            <person name="Gorska A."/>
            <person name="Qiu G."/>
            <person name="Huson D.H."/>
            <person name="Williams R.B.H."/>
        </authorList>
    </citation>
    <scope>NUCLEOTIDE SEQUENCE [LARGE SCALE GENOMIC DNA]</scope>
    <source>
        <strain evidence="3">SSA1</strain>
    </source>
</reference>
<reference evidence="2 4" key="1">
    <citation type="submission" date="2014-02" db="EMBL/GenBank/DDBJ databases">
        <title>Expanding our view of genomic diversity in Candidatus Accumulibacter clades.</title>
        <authorList>
            <person name="Skennerton C.T."/>
            <person name="Barr J.J."/>
            <person name="Slater F.R."/>
            <person name="Bond P.L."/>
            <person name="Tyson G.W."/>
        </authorList>
    </citation>
    <scope>NUCLEOTIDE SEQUENCE [LARGE SCALE GENOMIC DNA]</scope>
    <source>
        <strain evidence="4">SK-02</strain>
    </source>
</reference>
<feature type="transmembrane region" description="Helical" evidence="1">
    <location>
        <begin position="6"/>
        <end position="23"/>
    </location>
</feature>
<keyword evidence="1" id="KW-1133">Transmembrane helix</keyword>
<evidence type="ECO:0000313" key="5">
    <source>
        <dbReference type="Proteomes" id="UP000509684"/>
    </source>
</evidence>
<evidence type="ECO:0000313" key="2">
    <source>
        <dbReference type="EMBL" id="KFB76303.1"/>
    </source>
</evidence>
<dbReference type="AlphaFoldDB" id="A0A080M507"/>
<evidence type="ECO:0000256" key="1">
    <source>
        <dbReference type="SAM" id="Phobius"/>
    </source>
</evidence>
<dbReference type="Proteomes" id="UP000021315">
    <property type="component" value="Unassembled WGS sequence"/>
</dbReference>
<dbReference type="EMBL" id="CP058708">
    <property type="protein sequence ID" value="QLH48492.1"/>
    <property type="molecule type" value="Genomic_DNA"/>
</dbReference>
<dbReference type="EMBL" id="JDST02000057">
    <property type="protein sequence ID" value="KFB76303.1"/>
    <property type="molecule type" value="Genomic_DNA"/>
</dbReference>